<evidence type="ECO:0000313" key="1">
    <source>
        <dbReference type="EMBL" id="MBW4330501.1"/>
    </source>
</evidence>
<dbReference type="Proteomes" id="UP001197214">
    <property type="component" value="Unassembled WGS sequence"/>
</dbReference>
<organism evidence="1 2">
    <name type="scientific">Stakelama flava</name>
    <dbReference type="NCBI Taxonomy" id="2860338"/>
    <lineage>
        <taxon>Bacteria</taxon>
        <taxon>Pseudomonadati</taxon>
        <taxon>Pseudomonadota</taxon>
        <taxon>Alphaproteobacteria</taxon>
        <taxon>Sphingomonadales</taxon>
        <taxon>Sphingomonadaceae</taxon>
        <taxon>Stakelama</taxon>
    </lineage>
</organism>
<proteinExistence type="predicted"/>
<name>A0ABS6XK16_9SPHN</name>
<evidence type="ECO:0000313" key="2">
    <source>
        <dbReference type="Proteomes" id="UP001197214"/>
    </source>
</evidence>
<sequence>MASDAPSYTAIADLALQSPLVIDGVVNSAVRIKGQEAADAPPGYARFYEQINVNALIGGSGALPARVGYVVDVPFSPDGRPPRLRDMRVIAFARPVPGRPAQLQLVARDAQKPWSPELDRMVRSIITESVSQDAPPALTGIGNAFHVPGTIPGEGETQIFLTTSDAPISISILSRPNQQRQWSVSTGDIVDNSAGPPRPDTLLWYRLACGLPQKLPDAALAGQEPSNAAAARDDYQFVRNQLGPCGEQPAVTAPSG</sequence>
<accession>A0ABS6XK16</accession>
<protein>
    <submittedName>
        <fullName evidence="1">Uncharacterized protein</fullName>
    </submittedName>
</protein>
<reference evidence="1 2" key="1">
    <citation type="submission" date="2021-07" db="EMBL/GenBank/DDBJ databases">
        <title>Stakelama flava sp. nov., a novel endophytic bacterium isolated from branch of Kandelia candel.</title>
        <authorList>
            <person name="Tuo L."/>
        </authorList>
    </citation>
    <scope>NUCLEOTIDE SEQUENCE [LARGE SCALE GENOMIC DNA]</scope>
    <source>
        <strain evidence="1 2">CBK3Z-3</strain>
    </source>
</reference>
<gene>
    <name evidence="1" type="ORF">KY084_06385</name>
</gene>
<keyword evidence="2" id="KW-1185">Reference proteome</keyword>
<comment type="caution">
    <text evidence="1">The sequence shown here is derived from an EMBL/GenBank/DDBJ whole genome shotgun (WGS) entry which is preliminary data.</text>
</comment>
<dbReference type="EMBL" id="JAHWZX010000004">
    <property type="protein sequence ID" value="MBW4330501.1"/>
    <property type="molecule type" value="Genomic_DNA"/>
</dbReference>